<evidence type="ECO:0000256" key="2">
    <source>
        <dbReference type="ARBA" id="ARBA00023125"/>
    </source>
</evidence>
<evidence type="ECO:0000259" key="5">
    <source>
        <dbReference type="PROSITE" id="PS51898"/>
    </source>
</evidence>
<evidence type="ECO:0000256" key="4">
    <source>
        <dbReference type="PROSITE-ProRule" id="PRU01248"/>
    </source>
</evidence>
<proteinExistence type="inferred from homology"/>
<dbReference type="PANTHER" id="PTHR30349:SF41">
    <property type="entry name" value="INTEGRASE_RECOMBINASE PROTEIN MJ0367-RELATED"/>
    <property type="match status" value="1"/>
</dbReference>
<dbReference type="Gene3D" id="1.10.443.10">
    <property type="entry name" value="Intergrase catalytic core"/>
    <property type="match status" value="1"/>
</dbReference>
<dbReference type="PANTHER" id="PTHR30349">
    <property type="entry name" value="PHAGE INTEGRASE-RELATED"/>
    <property type="match status" value="1"/>
</dbReference>
<dbReference type="SUPFAM" id="SSF56349">
    <property type="entry name" value="DNA breaking-rejoining enzymes"/>
    <property type="match status" value="1"/>
</dbReference>
<protein>
    <submittedName>
        <fullName evidence="7">Integrase</fullName>
    </submittedName>
</protein>
<dbReference type="InterPro" id="IPR050090">
    <property type="entry name" value="Tyrosine_recombinase_XerCD"/>
</dbReference>
<dbReference type="InterPro" id="IPR044068">
    <property type="entry name" value="CB"/>
</dbReference>
<keyword evidence="8" id="KW-1185">Reference proteome</keyword>
<evidence type="ECO:0000256" key="3">
    <source>
        <dbReference type="ARBA" id="ARBA00023172"/>
    </source>
</evidence>
<accession>A0ABQ4V534</accession>
<sequence>MKVPSFVTVREHAAGRRYEVRLEVTGADGKRRQQRRRFTTLKEAVDAYTAVHTARATGTHTAPAELTVKAACEDWLSGQRIKPTTAAAYAAALRPVIDRYGSRQCQRITKADVEALVAELRDGTGPRGVWARTTINPMLARWRAVWTDQHAQGVLARNVVALVEPLRKRSGEPSLKLDDVLTEQLVRQLVDAHEVDLTLPRPTRDRINAEHAHLRVPFLHLALLGLRRGEIAGLRWSAINLDATPPTLTVRATRIATVGGVYEQDDTKTRSSARTLALPPHLVPILRRTRRDQLRMRAAFGSQWRGPRGDGYVVAHPDGQPPSPRTLNSWWNRSLRYAGVPHRRLHASRHTAATLLHLRGAPTATVAAWLGHADGVLAMRTYAHTSADSLQAAAALLAITAEG</sequence>
<dbReference type="InterPro" id="IPR002104">
    <property type="entry name" value="Integrase_catalytic"/>
</dbReference>
<gene>
    <name evidence="7" type="ORF">NGTWS1702_04140</name>
</gene>
<keyword evidence="2 4" id="KW-0238">DNA-binding</keyword>
<name>A0ABQ4V534_9MYCO</name>
<evidence type="ECO:0000313" key="8">
    <source>
        <dbReference type="Proteomes" id="UP001060504"/>
    </source>
</evidence>
<dbReference type="PROSITE" id="PS51898">
    <property type="entry name" value="TYR_RECOMBINASE"/>
    <property type="match status" value="1"/>
</dbReference>
<dbReference type="EMBL" id="BPRH01000461">
    <property type="protein sequence ID" value="GJF09617.1"/>
    <property type="molecule type" value="Genomic_DNA"/>
</dbReference>
<comment type="similarity">
    <text evidence="1">Belongs to the 'phage' integrase family.</text>
</comment>
<feature type="domain" description="Core-binding (CB)" evidence="6">
    <location>
        <begin position="66"/>
        <end position="150"/>
    </location>
</feature>
<dbReference type="InterPro" id="IPR010998">
    <property type="entry name" value="Integrase_recombinase_N"/>
</dbReference>
<dbReference type="PROSITE" id="PS51900">
    <property type="entry name" value="CB"/>
    <property type="match status" value="1"/>
</dbReference>
<dbReference type="Gene3D" id="1.10.150.130">
    <property type="match status" value="1"/>
</dbReference>
<dbReference type="InterPro" id="IPR013762">
    <property type="entry name" value="Integrase-like_cat_sf"/>
</dbReference>
<keyword evidence="3" id="KW-0233">DNA recombination</keyword>
<reference evidence="7 8" key="1">
    <citation type="submission" date="2021-08" db="EMBL/GenBank/DDBJ databases">
        <title>Draft genome sequence of Mycolicibacterium sp. NGTWS1702 strain.</title>
        <authorList>
            <person name="Matsumoto M."/>
            <person name="Tang B.C.C."/>
            <person name="Machida Y."/>
            <person name="Matoyama H."/>
            <person name="Kishihara T."/>
            <person name="Sato S."/>
            <person name="Kondo I."/>
            <person name="Sano M."/>
            <person name="Kato G."/>
        </authorList>
    </citation>
    <scope>NUCLEOTIDE SEQUENCE [LARGE SCALE GENOMIC DNA]</scope>
    <source>
        <strain evidence="7 8">NGTWSNA01</strain>
    </source>
</reference>
<comment type="caution">
    <text evidence="7">The sequence shown here is derived from an EMBL/GenBank/DDBJ whole genome shotgun (WGS) entry which is preliminary data.</text>
</comment>
<dbReference type="Proteomes" id="UP001060504">
    <property type="component" value="Unassembled WGS sequence"/>
</dbReference>
<evidence type="ECO:0000313" key="7">
    <source>
        <dbReference type="EMBL" id="GJF09617.1"/>
    </source>
</evidence>
<dbReference type="InterPro" id="IPR011010">
    <property type="entry name" value="DNA_brk_join_enz"/>
</dbReference>
<dbReference type="CDD" id="cd01189">
    <property type="entry name" value="INT_ICEBs1_C_like"/>
    <property type="match status" value="1"/>
</dbReference>
<evidence type="ECO:0000256" key="1">
    <source>
        <dbReference type="ARBA" id="ARBA00008857"/>
    </source>
</evidence>
<organism evidence="7 8">
    <name type="scientific">Mycolicibacterium cyprinidarum</name>
    <dbReference type="NCBI Taxonomy" id="2860311"/>
    <lineage>
        <taxon>Bacteria</taxon>
        <taxon>Bacillati</taxon>
        <taxon>Actinomycetota</taxon>
        <taxon>Actinomycetes</taxon>
        <taxon>Mycobacteriales</taxon>
        <taxon>Mycobacteriaceae</taxon>
        <taxon>Mycolicibacterium</taxon>
    </lineage>
</organism>
<evidence type="ECO:0000259" key="6">
    <source>
        <dbReference type="PROSITE" id="PS51900"/>
    </source>
</evidence>
<feature type="domain" description="Tyr recombinase" evidence="5">
    <location>
        <begin position="176"/>
        <end position="395"/>
    </location>
</feature>
<dbReference type="Pfam" id="PF00589">
    <property type="entry name" value="Phage_integrase"/>
    <property type="match status" value="1"/>
</dbReference>